<feature type="domain" description="PA" evidence="9">
    <location>
        <begin position="428"/>
        <end position="499"/>
    </location>
</feature>
<dbReference type="Gene3D" id="3.40.50.200">
    <property type="entry name" value="Peptidase S8/S53 domain"/>
    <property type="match status" value="1"/>
</dbReference>
<accession>A0A3L6PCW0</accession>
<dbReference type="FunFam" id="3.40.50.200:FF:000006">
    <property type="entry name" value="Subtilisin-like protease SBT1.5"/>
    <property type="match status" value="1"/>
</dbReference>
<dbReference type="EMBL" id="PQIB02000018">
    <property type="protein sequence ID" value="RLM55350.1"/>
    <property type="molecule type" value="Genomic_DNA"/>
</dbReference>
<dbReference type="AlphaFoldDB" id="A0A3L6PCW0"/>
<keyword evidence="2 7" id="KW-0645">Protease</keyword>
<evidence type="ECO:0000256" key="2">
    <source>
        <dbReference type="ARBA" id="ARBA00022670"/>
    </source>
</evidence>
<organism evidence="12 13">
    <name type="scientific">Panicum miliaceum</name>
    <name type="common">Proso millet</name>
    <name type="synonym">Broomcorn millet</name>
    <dbReference type="NCBI Taxonomy" id="4540"/>
    <lineage>
        <taxon>Eukaryota</taxon>
        <taxon>Viridiplantae</taxon>
        <taxon>Streptophyta</taxon>
        <taxon>Embryophyta</taxon>
        <taxon>Tracheophyta</taxon>
        <taxon>Spermatophyta</taxon>
        <taxon>Magnoliopsida</taxon>
        <taxon>Liliopsida</taxon>
        <taxon>Poales</taxon>
        <taxon>Poaceae</taxon>
        <taxon>PACMAD clade</taxon>
        <taxon>Panicoideae</taxon>
        <taxon>Panicodae</taxon>
        <taxon>Paniceae</taxon>
        <taxon>Panicinae</taxon>
        <taxon>Panicum</taxon>
        <taxon>Panicum sect. Panicum</taxon>
    </lineage>
</organism>
<dbReference type="InterPro" id="IPR036852">
    <property type="entry name" value="Peptidase_S8/S53_dom_sf"/>
</dbReference>
<evidence type="ECO:0000256" key="1">
    <source>
        <dbReference type="ARBA" id="ARBA00011073"/>
    </source>
</evidence>
<dbReference type="Gene3D" id="2.60.40.2310">
    <property type="match status" value="1"/>
</dbReference>
<dbReference type="Pfam" id="PF00082">
    <property type="entry name" value="Peptidase_S8"/>
    <property type="match status" value="1"/>
</dbReference>
<comment type="caution">
    <text evidence="12">The sequence shown here is derived from an EMBL/GenBank/DDBJ whole genome shotgun (WGS) entry which is preliminary data.</text>
</comment>
<dbReference type="Proteomes" id="UP000275267">
    <property type="component" value="Unassembled WGS sequence"/>
</dbReference>
<dbReference type="GO" id="GO:0006508">
    <property type="term" value="P:proteolysis"/>
    <property type="evidence" value="ECO:0007669"/>
    <property type="project" value="UniProtKB-KW"/>
</dbReference>
<feature type="active site" description="Charge relay system" evidence="6 7">
    <location>
        <position position="252"/>
    </location>
</feature>
<dbReference type="PROSITE" id="PS51892">
    <property type="entry name" value="SUBTILASE"/>
    <property type="match status" value="1"/>
</dbReference>
<dbReference type="Gene3D" id="3.30.70.80">
    <property type="entry name" value="Peptidase S8 propeptide/proteinase inhibitor I9"/>
    <property type="match status" value="1"/>
</dbReference>
<dbReference type="InterPro" id="IPR015500">
    <property type="entry name" value="Peptidase_S8_subtilisin-rel"/>
</dbReference>
<dbReference type="InterPro" id="IPR003137">
    <property type="entry name" value="PA_domain"/>
</dbReference>
<dbReference type="Gene3D" id="3.50.30.30">
    <property type="match status" value="1"/>
</dbReference>
<sequence>MVTWLNNLERKIFTSPSCLHIGVGLRVCDGFFPGQSRVLPRARSGATGRPPLLLLPQVYVVYMGKGLQGDSDSQQDIMRLHHQMLTAVHDGSLEKAQASHVYTYRSGFQGFAAKLNKEQAMRLAEMPGVVSVFTNTKRRLRTTHSWDFMGLSTNAECEVPGVSTKNQENVIVGFIDTGIWPESLSFSDLAMPPVPKRWRGQCQRGEANSPSNFTCNRKIIGGRYYLNGYQTEEGGSSKNAIKFISPRDSSGHGSHTASIAAGRFVRNMNYGGLGAGGGPGGAPMARIAAYKTCWDSGCYDVDILAAFDDAIRDGVDIISVSLGPDYPQGDYFSDAISIGSFHATSNGILVVSSAGNAGRQSSATNLAPWMLTVAAGITDRSFVSYIRLANGTYITGESLSTYHMKNSVRTIPASEANAGYFTPYQSSFCLDSSLNRTKARGKILICRRTRGSSESRVSTSMVVKEAGAAGMILIDEMGDHVANHFAVPGTVVGKQMGDKIISYIKSTRHASTMILPAKTILRLQDGPRVAAFSSRGPSSLTPEILKPDVAAPGLNILAAWSPAKNNMHFNILSGTSMACPHVTGIAALVKSVYPSWSPSAIKSAIMTTATVLDKKRRTIATDPDGKAATPFDFGSGFMDPIKALNPGIIFDAQPEDYRSFFIGDNLHLITGDNCTCTHRSSSSATALNYPSITIPYLRKSYSVTRTMTNVGNPRSSYRAVVSAPRGINVTVTPEVLNFENYGVKKAFTVNFHVDVPPRGYVFGSLSWHGNGRDAHLTMPLVVKA</sequence>
<evidence type="ECO:0000259" key="8">
    <source>
        <dbReference type="Pfam" id="PF00082"/>
    </source>
</evidence>
<dbReference type="Pfam" id="PF17766">
    <property type="entry name" value="fn3_6"/>
    <property type="match status" value="1"/>
</dbReference>
<evidence type="ECO:0000256" key="6">
    <source>
        <dbReference type="PIRSR" id="PIRSR615500-1"/>
    </source>
</evidence>
<evidence type="ECO:0000259" key="9">
    <source>
        <dbReference type="Pfam" id="PF02225"/>
    </source>
</evidence>
<dbReference type="InterPro" id="IPR041469">
    <property type="entry name" value="Subtilisin-like_FN3"/>
</dbReference>
<dbReference type="PROSITE" id="PS00138">
    <property type="entry name" value="SUBTILASE_SER"/>
    <property type="match status" value="1"/>
</dbReference>
<dbReference type="CDD" id="cd02120">
    <property type="entry name" value="PA_subtilisin_like"/>
    <property type="match status" value="1"/>
</dbReference>
<name>A0A3L6PCW0_PANMI</name>
<dbReference type="Pfam" id="PF02225">
    <property type="entry name" value="PA"/>
    <property type="match status" value="1"/>
</dbReference>
<dbReference type="PRINTS" id="PR00723">
    <property type="entry name" value="SUBTILISIN"/>
</dbReference>
<evidence type="ECO:0000256" key="7">
    <source>
        <dbReference type="PROSITE-ProRule" id="PRU01240"/>
    </source>
</evidence>
<gene>
    <name evidence="12" type="ORF">C2845_PM10G16480</name>
</gene>
<dbReference type="SUPFAM" id="SSF52743">
    <property type="entry name" value="Subtilisin-like"/>
    <property type="match status" value="1"/>
</dbReference>
<proteinExistence type="inferred from homology"/>
<reference evidence="13" key="1">
    <citation type="journal article" date="2019" name="Nat. Commun.">
        <title>The genome of broomcorn millet.</title>
        <authorList>
            <person name="Zou C."/>
            <person name="Miki D."/>
            <person name="Li D."/>
            <person name="Tang Q."/>
            <person name="Xiao L."/>
            <person name="Rajput S."/>
            <person name="Deng P."/>
            <person name="Jia W."/>
            <person name="Huang R."/>
            <person name="Zhang M."/>
            <person name="Sun Y."/>
            <person name="Hu J."/>
            <person name="Fu X."/>
            <person name="Schnable P.S."/>
            <person name="Li F."/>
            <person name="Zhang H."/>
            <person name="Feng B."/>
            <person name="Zhu X."/>
            <person name="Liu R."/>
            <person name="Schnable J.C."/>
            <person name="Zhu J.-K."/>
            <person name="Zhang H."/>
        </authorList>
    </citation>
    <scope>NUCLEOTIDE SEQUENCE [LARGE SCALE GENOMIC DNA]</scope>
</reference>
<dbReference type="InterPro" id="IPR000209">
    <property type="entry name" value="Peptidase_S8/S53_dom"/>
</dbReference>
<feature type="active site" description="Charge relay system" evidence="6 7">
    <location>
        <position position="576"/>
    </location>
</feature>
<evidence type="ECO:0000259" key="11">
    <source>
        <dbReference type="Pfam" id="PF17766"/>
    </source>
</evidence>
<keyword evidence="13" id="KW-1185">Reference proteome</keyword>
<dbReference type="InterPro" id="IPR034197">
    <property type="entry name" value="Peptidases_S8_3"/>
</dbReference>
<dbReference type="CDD" id="cd04852">
    <property type="entry name" value="Peptidases_S8_3"/>
    <property type="match status" value="1"/>
</dbReference>
<evidence type="ECO:0000313" key="12">
    <source>
        <dbReference type="EMBL" id="RLM55350.1"/>
    </source>
</evidence>
<evidence type="ECO:0000313" key="13">
    <source>
        <dbReference type="Proteomes" id="UP000275267"/>
    </source>
</evidence>
<dbReference type="OrthoDB" id="206201at2759"/>
<feature type="domain" description="Inhibitor I9" evidence="10">
    <location>
        <begin position="58"/>
        <end position="140"/>
    </location>
</feature>
<feature type="domain" description="Subtilisin-like protease fibronectin type-III" evidence="11">
    <location>
        <begin position="687"/>
        <end position="782"/>
    </location>
</feature>
<dbReference type="Pfam" id="PF05922">
    <property type="entry name" value="Inhibitor_I9"/>
    <property type="match status" value="1"/>
</dbReference>
<dbReference type="InterPro" id="IPR045051">
    <property type="entry name" value="SBT"/>
</dbReference>
<comment type="similarity">
    <text evidence="1 7">Belongs to the peptidase S8 family.</text>
</comment>
<feature type="domain" description="Peptidase S8/S53" evidence="8">
    <location>
        <begin position="168"/>
        <end position="621"/>
    </location>
</feature>
<dbReference type="InterPro" id="IPR037045">
    <property type="entry name" value="S8pro/Inhibitor_I9_sf"/>
</dbReference>
<dbReference type="STRING" id="4540.A0A3L6PCW0"/>
<evidence type="ECO:0000256" key="3">
    <source>
        <dbReference type="ARBA" id="ARBA00022729"/>
    </source>
</evidence>
<dbReference type="PANTHER" id="PTHR10795">
    <property type="entry name" value="PROPROTEIN CONVERTASE SUBTILISIN/KEXIN"/>
    <property type="match status" value="1"/>
</dbReference>
<evidence type="ECO:0000256" key="5">
    <source>
        <dbReference type="ARBA" id="ARBA00022825"/>
    </source>
</evidence>
<evidence type="ECO:0000259" key="10">
    <source>
        <dbReference type="Pfam" id="PF05922"/>
    </source>
</evidence>
<protein>
    <submittedName>
        <fullName evidence="12">Cucumisin-like</fullName>
    </submittedName>
</protein>
<dbReference type="InterPro" id="IPR023828">
    <property type="entry name" value="Peptidase_S8_Ser-AS"/>
</dbReference>
<keyword evidence="4 7" id="KW-0378">Hydrolase</keyword>
<dbReference type="GO" id="GO:0004252">
    <property type="term" value="F:serine-type endopeptidase activity"/>
    <property type="evidence" value="ECO:0007669"/>
    <property type="project" value="UniProtKB-UniRule"/>
</dbReference>
<dbReference type="InterPro" id="IPR010259">
    <property type="entry name" value="S8pro/Inhibitor_I9"/>
</dbReference>
<keyword evidence="3" id="KW-0732">Signal</keyword>
<evidence type="ECO:0000256" key="4">
    <source>
        <dbReference type="ARBA" id="ARBA00022801"/>
    </source>
</evidence>
<feature type="active site" description="Charge relay system" evidence="6 7">
    <location>
        <position position="176"/>
    </location>
</feature>
<keyword evidence="5 7" id="KW-0720">Serine protease</keyword>